<name>A0ABP8HM05_9ACTN</name>
<sequence>MDERRHGPRPPRRIPEDRSEGFGERLLGQLLDRSHELPPQLIAPLVAEEVARIGGRDVSIHFQDYALITLVPLPGRGLKVGDPVALDGSPEGYAFLGRRMVEESQADGVRVYVPLVDGADEVGVLSLTLEALEEDDRRLLRRLAALIAEMVISKTRYTDQFFMARRRDRPLSLAAEIQYAHLPPLAMHTPQVSLAAALEPAYEVAGDSLDYALNDGILHLAIIDAMGHGLEAALLATLALGAHRRGRRMDVGLMELYELMDQSIDGTFGLEQFVTAQMMRLNVSTGYLQWVNAGHPEPLLIRGHRVIERLETADRLPMGFGLPAPQIATAQLLPGDRVLFFTDGVIEERGPAGQEFHESRLIEAIQYVGPSSKGVIQTVRRLAATLERVRGGVSSDDATLFLIEWHGGTADHLAELDT</sequence>
<reference evidence="4" key="1">
    <citation type="journal article" date="2019" name="Int. J. Syst. Evol. Microbiol.">
        <title>The Global Catalogue of Microorganisms (GCM) 10K type strain sequencing project: providing services to taxonomists for standard genome sequencing and annotation.</title>
        <authorList>
            <consortium name="The Broad Institute Genomics Platform"/>
            <consortium name="The Broad Institute Genome Sequencing Center for Infectious Disease"/>
            <person name="Wu L."/>
            <person name="Ma J."/>
        </authorList>
    </citation>
    <scope>NUCLEOTIDE SEQUENCE [LARGE SCALE GENOMIC DNA]</scope>
    <source>
        <strain evidence="4">JCM 31290</strain>
    </source>
</reference>
<evidence type="ECO:0000313" key="4">
    <source>
        <dbReference type="Proteomes" id="UP001501115"/>
    </source>
</evidence>
<gene>
    <name evidence="3" type="ORF">GCM10023086_77290</name>
</gene>
<protein>
    <submittedName>
        <fullName evidence="3">PP2C family protein-serine/threonine phosphatase</fullName>
    </submittedName>
</protein>
<evidence type="ECO:0000313" key="3">
    <source>
        <dbReference type="EMBL" id="GAA4341178.1"/>
    </source>
</evidence>
<accession>A0ABP8HM05</accession>
<dbReference type="PANTHER" id="PTHR43156">
    <property type="entry name" value="STAGE II SPORULATION PROTEIN E-RELATED"/>
    <property type="match status" value="1"/>
</dbReference>
<dbReference type="Gene3D" id="3.60.40.10">
    <property type="entry name" value="PPM-type phosphatase domain"/>
    <property type="match status" value="1"/>
</dbReference>
<dbReference type="SUPFAM" id="SSF81606">
    <property type="entry name" value="PP2C-like"/>
    <property type="match status" value="1"/>
</dbReference>
<dbReference type="SMART" id="SM00331">
    <property type="entry name" value="PP2C_SIG"/>
    <property type="match status" value="1"/>
</dbReference>
<comment type="caution">
    <text evidence="3">The sequence shown here is derived from an EMBL/GenBank/DDBJ whole genome shotgun (WGS) entry which is preliminary data.</text>
</comment>
<keyword evidence="4" id="KW-1185">Reference proteome</keyword>
<keyword evidence="1" id="KW-0378">Hydrolase</keyword>
<dbReference type="PANTHER" id="PTHR43156:SF2">
    <property type="entry name" value="STAGE II SPORULATION PROTEIN E"/>
    <property type="match status" value="1"/>
</dbReference>
<dbReference type="InterPro" id="IPR036457">
    <property type="entry name" value="PPM-type-like_dom_sf"/>
</dbReference>
<feature type="domain" description="PPM-type phosphatase" evidence="2">
    <location>
        <begin position="189"/>
        <end position="405"/>
    </location>
</feature>
<dbReference type="Pfam" id="PF07228">
    <property type="entry name" value="SpoIIE"/>
    <property type="match status" value="1"/>
</dbReference>
<evidence type="ECO:0000256" key="1">
    <source>
        <dbReference type="ARBA" id="ARBA00022801"/>
    </source>
</evidence>
<evidence type="ECO:0000259" key="2">
    <source>
        <dbReference type="SMART" id="SM00331"/>
    </source>
</evidence>
<dbReference type="InterPro" id="IPR001932">
    <property type="entry name" value="PPM-type_phosphatase-like_dom"/>
</dbReference>
<dbReference type="Proteomes" id="UP001501115">
    <property type="component" value="Unassembled WGS sequence"/>
</dbReference>
<proteinExistence type="predicted"/>
<organism evidence="3 4">
    <name type="scientific">Streptomyces venetus</name>
    <dbReference type="NCBI Taxonomy" id="1701086"/>
    <lineage>
        <taxon>Bacteria</taxon>
        <taxon>Bacillati</taxon>
        <taxon>Actinomycetota</taxon>
        <taxon>Actinomycetes</taxon>
        <taxon>Kitasatosporales</taxon>
        <taxon>Streptomycetaceae</taxon>
        <taxon>Streptomyces</taxon>
    </lineage>
</organism>
<dbReference type="InterPro" id="IPR052016">
    <property type="entry name" value="Bact_Sigma-Reg"/>
</dbReference>
<dbReference type="EMBL" id="BAABET010000025">
    <property type="protein sequence ID" value="GAA4341178.1"/>
    <property type="molecule type" value="Genomic_DNA"/>
</dbReference>